<evidence type="ECO:0000259" key="7">
    <source>
        <dbReference type="Pfam" id="PF00482"/>
    </source>
</evidence>
<feature type="transmembrane region" description="Helical" evidence="6">
    <location>
        <begin position="258"/>
        <end position="278"/>
    </location>
</feature>
<keyword evidence="5 6" id="KW-0472">Membrane</keyword>
<gene>
    <name evidence="8" type="ORF">ARHIZOSPH14_27240</name>
</gene>
<evidence type="ECO:0000256" key="6">
    <source>
        <dbReference type="SAM" id="Phobius"/>
    </source>
</evidence>
<keyword evidence="3 6" id="KW-0812">Transmembrane</keyword>
<keyword evidence="9" id="KW-1185">Reference proteome</keyword>
<feature type="transmembrane region" description="Helical" evidence="6">
    <location>
        <begin position="6"/>
        <end position="25"/>
    </location>
</feature>
<dbReference type="EMBL" id="BSDP01000001">
    <property type="protein sequence ID" value="GLI28482.1"/>
    <property type="molecule type" value="Genomic_DNA"/>
</dbReference>
<dbReference type="PANTHER" id="PTHR35007:SF2">
    <property type="entry name" value="PILUS ASSEMBLE PROTEIN"/>
    <property type="match status" value="1"/>
</dbReference>
<feature type="transmembrane region" description="Helical" evidence="6">
    <location>
        <begin position="76"/>
        <end position="100"/>
    </location>
</feature>
<keyword evidence="2" id="KW-1003">Cell membrane</keyword>
<dbReference type="GO" id="GO:0005886">
    <property type="term" value="C:plasma membrane"/>
    <property type="evidence" value="ECO:0007669"/>
    <property type="project" value="UniProtKB-SubCell"/>
</dbReference>
<dbReference type="AlphaFoldDB" id="A0A9W6CXK5"/>
<dbReference type="InterPro" id="IPR042094">
    <property type="entry name" value="T2SS_GspF_sf"/>
</dbReference>
<accession>A0A9W6CXK5</accession>
<evidence type="ECO:0000313" key="9">
    <source>
        <dbReference type="Proteomes" id="UP001144396"/>
    </source>
</evidence>
<dbReference type="InterPro" id="IPR018076">
    <property type="entry name" value="T2SS_GspF_dom"/>
</dbReference>
<evidence type="ECO:0000313" key="8">
    <source>
        <dbReference type="EMBL" id="GLI28482.1"/>
    </source>
</evidence>
<evidence type="ECO:0000256" key="4">
    <source>
        <dbReference type="ARBA" id="ARBA00022989"/>
    </source>
</evidence>
<feature type="transmembrane region" description="Helical" evidence="6">
    <location>
        <begin position="229"/>
        <end position="246"/>
    </location>
</feature>
<feature type="transmembrane region" description="Helical" evidence="6">
    <location>
        <begin position="46"/>
        <end position="70"/>
    </location>
</feature>
<evidence type="ECO:0000256" key="2">
    <source>
        <dbReference type="ARBA" id="ARBA00022475"/>
    </source>
</evidence>
<dbReference type="PANTHER" id="PTHR35007">
    <property type="entry name" value="INTEGRAL MEMBRANE PROTEIN-RELATED"/>
    <property type="match status" value="1"/>
</dbReference>
<dbReference type="RefSeq" id="WP_281885903.1">
    <property type="nucleotide sequence ID" value="NZ_BSDP01000001.1"/>
</dbReference>
<dbReference type="Pfam" id="PF00482">
    <property type="entry name" value="T2SSF"/>
    <property type="match status" value="1"/>
</dbReference>
<keyword evidence="4 6" id="KW-1133">Transmembrane helix</keyword>
<proteinExistence type="predicted"/>
<feature type="domain" description="Type II secretion system protein GspF" evidence="7">
    <location>
        <begin position="119"/>
        <end position="244"/>
    </location>
</feature>
<evidence type="ECO:0000256" key="1">
    <source>
        <dbReference type="ARBA" id="ARBA00004651"/>
    </source>
</evidence>
<comment type="caution">
    <text evidence="8">The sequence shown here is derived from an EMBL/GenBank/DDBJ whole genome shotgun (WGS) entry which is preliminary data.</text>
</comment>
<comment type="subcellular location">
    <subcellularLocation>
        <location evidence="1">Cell membrane</location>
        <topology evidence="1">Multi-pass membrane protein</topology>
    </subcellularLocation>
</comment>
<protein>
    <submittedName>
        <fullName evidence="8">Type II secretion system protein F</fullName>
    </submittedName>
</protein>
<evidence type="ECO:0000256" key="5">
    <source>
        <dbReference type="ARBA" id="ARBA00023136"/>
    </source>
</evidence>
<dbReference type="Gene3D" id="1.20.81.30">
    <property type="entry name" value="Type II secretion system (T2SS), domain F"/>
    <property type="match status" value="1"/>
</dbReference>
<sequence>MTAIAVALGGALGVGLVLCASPWLWPRRAVVSPATSVGVTPRVRGTLAAAGLPGVSPTLLVVMSIVFAGVGGTTVLAISGVVALAGAIAAAALTLPWVLVRQRLVARRAAHRSAWPDLVDHLVSAVRAGMSLPDAVSALAEVGPAPLRAAFAEFRRDWHETANFSASLDRLKATLADPVGDRIIETLRMAREIGGTELTSTLRALSAYLRSDAALRAEVSARQGWVRNAARLGVCAPWLLLLILSTRPEAIAAYNTPAGMALIVIGLGVSVVAYRLMLGLGRLPDEGRWLA</sequence>
<name>A0A9W6CXK5_9MICO</name>
<organism evidence="8 9">
    <name type="scientific">Agromyces rhizosphaerae</name>
    <dbReference type="NCBI Taxonomy" id="88374"/>
    <lineage>
        <taxon>Bacteria</taxon>
        <taxon>Bacillati</taxon>
        <taxon>Actinomycetota</taxon>
        <taxon>Actinomycetes</taxon>
        <taxon>Micrococcales</taxon>
        <taxon>Microbacteriaceae</taxon>
        <taxon>Agromyces</taxon>
    </lineage>
</organism>
<dbReference type="Proteomes" id="UP001144396">
    <property type="component" value="Unassembled WGS sequence"/>
</dbReference>
<evidence type="ECO:0000256" key="3">
    <source>
        <dbReference type="ARBA" id="ARBA00022692"/>
    </source>
</evidence>
<reference evidence="8" key="1">
    <citation type="submission" date="2022-12" db="EMBL/GenBank/DDBJ databases">
        <title>Reference genome sequencing for broad-spectrum identification of bacterial and archaeal isolates by mass spectrometry.</title>
        <authorList>
            <person name="Sekiguchi Y."/>
            <person name="Tourlousse D.M."/>
        </authorList>
    </citation>
    <scope>NUCLEOTIDE SEQUENCE</scope>
    <source>
        <strain evidence="8">14</strain>
    </source>
</reference>